<protein>
    <submittedName>
        <fullName evidence="2">Uncharacterized protein</fullName>
    </submittedName>
</protein>
<name>A0A418AJD1_9STRA</name>
<dbReference type="EMBL" id="QUSY01001771">
    <property type="protein sequence ID" value="RHY23659.1"/>
    <property type="molecule type" value="Genomic_DNA"/>
</dbReference>
<dbReference type="InterPro" id="IPR011990">
    <property type="entry name" value="TPR-like_helical_dom_sf"/>
</dbReference>
<proteinExistence type="predicted"/>
<dbReference type="Proteomes" id="UP000285060">
    <property type="component" value="Unassembled WGS sequence"/>
</dbReference>
<keyword evidence="3" id="KW-1185">Reference proteome</keyword>
<reference evidence="2 3" key="1">
    <citation type="submission" date="2018-08" db="EMBL/GenBank/DDBJ databases">
        <title>Aphanomyces genome sequencing and annotation.</title>
        <authorList>
            <person name="Minardi D."/>
            <person name="Oidtmann B."/>
            <person name="Van Der Giezen M."/>
            <person name="Studholme D.J."/>
        </authorList>
    </citation>
    <scope>NUCLEOTIDE SEQUENCE [LARGE SCALE GENOMIC DNA]</scope>
    <source>
        <strain evidence="2 3">NJM0002</strain>
    </source>
</reference>
<dbReference type="Gene3D" id="1.25.40.10">
    <property type="entry name" value="Tetratricopeptide repeat domain"/>
    <property type="match status" value="1"/>
</dbReference>
<evidence type="ECO:0000313" key="3">
    <source>
        <dbReference type="Proteomes" id="UP000285060"/>
    </source>
</evidence>
<dbReference type="AlphaFoldDB" id="A0A418AJD1"/>
<organism evidence="2 3">
    <name type="scientific">Aphanomyces invadans</name>
    <dbReference type="NCBI Taxonomy" id="157072"/>
    <lineage>
        <taxon>Eukaryota</taxon>
        <taxon>Sar</taxon>
        <taxon>Stramenopiles</taxon>
        <taxon>Oomycota</taxon>
        <taxon>Saprolegniomycetes</taxon>
        <taxon>Saprolegniales</taxon>
        <taxon>Verrucalvaceae</taxon>
        <taxon>Aphanomyces</taxon>
    </lineage>
</organism>
<gene>
    <name evidence="2" type="ORF">DYB32_009100</name>
</gene>
<accession>A0A418AJD1</accession>
<evidence type="ECO:0000313" key="2">
    <source>
        <dbReference type="EMBL" id="RHY23659.1"/>
    </source>
</evidence>
<dbReference type="SUPFAM" id="SSF48452">
    <property type="entry name" value="TPR-like"/>
    <property type="match status" value="1"/>
</dbReference>
<feature type="region of interest" description="Disordered" evidence="1">
    <location>
        <begin position="235"/>
        <end position="262"/>
    </location>
</feature>
<dbReference type="VEuPathDB" id="FungiDB:H310_06379"/>
<sequence>MMQPGTPFGNLMAEAVKLKGAQQATLRPVWDSWPQYFQHSMFLQEPIVSARQEPFEARLRLANEIKAQGNSHFGKGEFEEAVAQYEKALALFKYCENTDPDWKKKGIRDDDIIVVDYKADNAGAQAELDTLKNAQQRKLDKQTFSGMFNRGTIVDDTDATDLTAPDKTLENQKRLRKEVRELDSGHFFVTHVENQVDDAEMVARMYEQSGKVEEAKELRQKIDQAKAAIRARPPRVDFMNPTPEMIEDGKKNGCATTVWPRD</sequence>
<evidence type="ECO:0000256" key="1">
    <source>
        <dbReference type="SAM" id="MobiDB-lite"/>
    </source>
</evidence>
<comment type="caution">
    <text evidence="2">The sequence shown here is derived from an EMBL/GenBank/DDBJ whole genome shotgun (WGS) entry which is preliminary data.</text>
</comment>